<evidence type="ECO:0000313" key="3">
    <source>
        <dbReference type="EMBL" id="CAD9312384.1"/>
    </source>
</evidence>
<proteinExistence type="predicted"/>
<protein>
    <submittedName>
        <fullName evidence="3">Uncharacterized protein</fullName>
    </submittedName>
</protein>
<evidence type="ECO:0000256" key="2">
    <source>
        <dbReference type="SAM" id="SignalP"/>
    </source>
</evidence>
<sequence>MKIIRTLIMRLTVLAVVFSISPTFAQGQLVCNVPPSSGSYLEVPQYHSNSGWKTLSESSTGYTAVQLTVLENAGSGNVLNVLRNWNPTPIVSGGADSTVTLTIPPGTGSLQYYIAHTTGSIYKANIHLCTGSPGPSPTPPPTANPTPATTSPPTPTPAPTPPPSSAPTPGVAPTGGSNWICTTTPDSGSSLDVPQWHGNSGWKALTNDATSYCGVQVDVLGSGTTGNVLNLINNWSSGPIASENMDVDGTVAIPSGTTGSLQYYVDHVTGSPYSASVMLCTDCPGGGPPPPVAPPTPPPQPPTGGGPCNQNDYSAYVVPQPCLPGEMGYATGGSYDGWRTKSGITGVSNSGEDCKDLHDRFFVVADNNKAYHTWHPPVYEGCIFQHEHGDDAKESNVFDYAEGYPSFGYVTSLYTDREEDHFGEKITIANDIRMAIGKPQDKLVVYDPNITCQWYSKLHQGSYSADAFSNNLHEYQLTFVCDDTQFSSNTSFSVKAMIQWGAPNEFVLFENTADPHYTDVVNQGESLLLRPWDNQPDPIPSNYADSPYPNLNDGGQREFDSWTGFQQKSWTSPSLIAQPELWSGPSGDDKLIRIPGGGSIRFAPYYIVKNMARVARPKTSDPTEFVVKTTVDWCYNENTNERIGGGFCSLLPPTHPGPDYYKTVDSPFKGTVRGLNFKTLELLNENGPPEFCTDVFGKEPTNIPCDPNTQVRQRANQMSNYWASQTYTNNPPCVPDVLGVCHYMDVSGTLERWTFGLNGNGDWTASRVGATPEPQFGAAAYRGAGIGFEWIMNHGNAEGVRVPN</sequence>
<feature type="compositionally biased region" description="Pro residues" evidence="1">
    <location>
        <begin position="288"/>
        <end position="304"/>
    </location>
</feature>
<feature type="region of interest" description="Disordered" evidence="1">
    <location>
        <begin position="288"/>
        <end position="310"/>
    </location>
</feature>
<feature type="compositionally biased region" description="Pro residues" evidence="1">
    <location>
        <begin position="134"/>
        <end position="166"/>
    </location>
</feature>
<dbReference type="AlphaFoldDB" id="A0A7S1VV90"/>
<feature type="compositionally biased region" description="Polar residues" evidence="1">
    <location>
        <begin position="175"/>
        <end position="191"/>
    </location>
</feature>
<feature type="chain" id="PRO_5030868012" evidence="2">
    <location>
        <begin position="28"/>
        <end position="804"/>
    </location>
</feature>
<gene>
    <name evidence="3" type="ORF">GOCE00092_LOCUS28122</name>
</gene>
<feature type="signal peptide" evidence="2">
    <location>
        <begin position="1"/>
        <end position="27"/>
    </location>
</feature>
<evidence type="ECO:0000256" key="1">
    <source>
        <dbReference type="SAM" id="MobiDB-lite"/>
    </source>
</evidence>
<feature type="region of interest" description="Disordered" evidence="1">
    <location>
        <begin position="132"/>
        <end position="191"/>
    </location>
</feature>
<reference evidence="3" key="1">
    <citation type="submission" date="2021-01" db="EMBL/GenBank/DDBJ databases">
        <authorList>
            <person name="Corre E."/>
            <person name="Pelletier E."/>
            <person name="Niang G."/>
            <person name="Scheremetjew M."/>
            <person name="Finn R."/>
            <person name="Kale V."/>
            <person name="Holt S."/>
            <person name="Cochrane G."/>
            <person name="Meng A."/>
            <person name="Brown T."/>
            <person name="Cohen L."/>
        </authorList>
    </citation>
    <scope>NUCLEOTIDE SEQUENCE</scope>
    <source>
        <strain evidence="3">CCMP 410</strain>
    </source>
</reference>
<organism evidence="3">
    <name type="scientific">Grammatophora oceanica</name>
    <dbReference type="NCBI Taxonomy" id="210454"/>
    <lineage>
        <taxon>Eukaryota</taxon>
        <taxon>Sar</taxon>
        <taxon>Stramenopiles</taxon>
        <taxon>Ochrophyta</taxon>
        <taxon>Bacillariophyta</taxon>
        <taxon>Fragilariophyceae</taxon>
        <taxon>Fragilariophycidae</taxon>
        <taxon>Rhabdonematales</taxon>
        <taxon>Grammatophoraceae</taxon>
        <taxon>Grammatophora</taxon>
    </lineage>
</organism>
<keyword evidence="2" id="KW-0732">Signal</keyword>
<accession>A0A7S1VV90</accession>
<dbReference type="EMBL" id="HBGK01053397">
    <property type="protein sequence ID" value="CAD9312384.1"/>
    <property type="molecule type" value="Transcribed_RNA"/>
</dbReference>
<name>A0A7S1VV90_9STRA</name>